<dbReference type="GO" id="GO:0003677">
    <property type="term" value="F:DNA binding"/>
    <property type="evidence" value="ECO:0007669"/>
    <property type="project" value="InterPro"/>
</dbReference>
<keyword evidence="4" id="KW-0804">Transcription</keyword>
<sequence length="192" mass="22334">MELMDTGNKAVLEKEETWTFEQLFKTHYKGLHAYACTILKDDIMAEEMVQNVFCKLWEKSKDIQIKSSVSGYLYRAVYHESINHIRHEKVKAAHAAHTRYRMNQPGATSHAAGKVQLRELQEKIDKALMVLPEKCRTVFQLSRFEDLKYQEIADRLSISVKTVENQMGKALRILREQLVDFLPLLLIVLINL</sequence>
<dbReference type="Pfam" id="PF08281">
    <property type="entry name" value="Sigma70_r4_2"/>
    <property type="match status" value="1"/>
</dbReference>
<comment type="caution">
    <text evidence="7">The sequence shown here is derived from an EMBL/GenBank/DDBJ whole genome shotgun (WGS) entry which is preliminary data.</text>
</comment>
<dbReference type="InterPro" id="IPR039425">
    <property type="entry name" value="RNA_pol_sigma-70-like"/>
</dbReference>
<organism evidence="7 8">
    <name type="scientific">Chitinophaga dinghuensis</name>
    <dbReference type="NCBI Taxonomy" id="1539050"/>
    <lineage>
        <taxon>Bacteria</taxon>
        <taxon>Pseudomonadati</taxon>
        <taxon>Bacteroidota</taxon>
        <taxon>Chitinophagia</taxon>
        <taxon>Chitinophagales</taxon>
        <taxon>Chitinophagaceae</taxon>
        <taxon>Chitinophaga</taxon>
    </lineage>
</organism>
<dbReference type="CDD" id="cd06171">
    <property type="entry name" value="Sigma70_r4"/>
    <property type="match status" value="1"/>
</dbReference>
<dbReference type="OrthoDB" id="1100095at2"/>
<keyword evidence="8" id="KW-1185">Reference proteome</keyword>
<keyword evidence="2" id="KW-0805">Transcription regulation</keyword>
<dbReference type="GO" id="GO:0016987">
    <property type="term" value="F:sigma factor activity"/>
    <property type="evidence" value="ECO:0007669"/>
    <property type="project" value="UniProtKB-KW"/>
</dbReference>
<name>A0A327WE93_9BACT</name>
<dbReference type="InterPro" id="IPR013324">
    <property type="entry name" value="RNA_pol_sigma_r3/r4-like"/>
</dbReference>
<feature type="domain" description="RNA polymerase sigma-70 region 2" evidence="5">
    <location>
        <begin position="23"/>
        <end position="89"/>
    </location>
</feature>
<dbReference type="PANTHER" id="PTHR43133:SF46">
    <property type="entry name" value="RNA POLYMERASE SIGMA-70 FACTOR ECF SUBFAMILY"/>
    <property type="match status" value="1"/>
</dbReference>
<dbReference type="SUPFAM" id="SSF88946">
    <property type="entry name" value="Sigma2 domain of RNA polymerase sigma factors"/>
    <property type="match status" value="1"/>
</dbReference>
<dbReference type="SUPFAM" id="SSF88659">
    <property type="entry name" value="Sigma3 and sigma4 domains of RNA polymerase sigma factors"/>
    <property type="match status" value="1"/>
</dbReference>
<gene>
    <name evidence="7" type="ORF">CLV59_101646</name>
</gene>
<evidence type="ECO:0000259" key="6">
    <source>
        <dbReference type="Pfam" id="PF08281"/>
    </source>
</evidence>
<dbReference type="Gene3D" id="1.10.1740.10">
    <property type="match status" value="1"/>
</dbReference>
<dbReference type="NCBIfam" id="TIGR02985">
    <property type="entry name" value="Sig70_bacteroi1"/>
    <property type="match status" value="1"/>
</dbReference>
<evidence type="ECO:0000256" key="4">
    <source>
        <dbReference type="ARBA" id="ARBA00023163"/>
    </source>
</evidence>
<dbReference type="Pfam" id="PF04542">
    <property type="entry name" value="Sigma70_r2"/>
    <property type="match status" value="1"/>
</dbReference>
<dbReference type="Proteomes" id="UP000249819">
    <property type="component" value="Unassembled WGS sequence"/>
</dbReference>
<dbReference type="InterPro" id="IPR013325">
    <property type="entry name" value="RNA_pol_sigma_r2"/>
</dbReference>
<dbReference type="PANTHER" id="PTHR43133">
    <property type="entry name" value="RNA POLYMERASE ECF-TYPE SIGMA FACTO"/>
    <property type="match status" value="1"/>
</dbReference>
<dbReference type="InterPro" id="IPR007627">
    <property type="entry name" value="RNA_pol_sigma70_r2"/>
</dbReference>
<proteinExistence type="inferred from homology"/>
<evidence type="ECO:0000256" key="1">
    <source>
        <dbReference type="ARBA" id="ARBA00010641"/>
    </source>
</evidence>
<dbReference type="AlphaFoldDB" id="A0A327WE93"/>
<dbReference type="InterPro" id="IPR014284">
    <property type="entry name" value="RNA_pol_sigma-70_dom"/>
</dbReference>
<evidence type="ECO:0000256" key="3">
    <source>
        <dbReference type="ARBA" id="ARBA00023082"/>
    </source>
</evidence>
<comment type="similarity">
    <text evidence="1">Belongs to the sigma-70 factor family. ECF subfamily.</text>
</comment>
<dbReference type="EMBL" id="QLMA01000001">
    <property type="protein sequence ID" value="RAJ87881.1"/>
    <property type="molecule type" value="Genomic_DNA"/>
</dbReference>
<dbReference type="InterPro" id="IPR014327">
    <property type="entry name" value="RNA_pol_sigma70_bacteroid"/>
</dbReference>
<dbReference type="GO" id="GO:0006352">
    <property type="term" value="P:DNA-templated transcription initiation"/>
    <property type="evidence" value="ECO:0007669"/>
    <property type="project" value="InterPro"/>
</dbReference>
<protein>
    <submittedName>
        <fullName evidence="7">RNA polymerase sigma-70 factor (ECF subfamily)</fullName>
    </submittedName>
</protein>
<feature type="domain" description="RNA polymerase sigma factor 70 region 4 type 2" evidence="6">
    <location>
        <begin position="122"/>
        <end position="172"/>
    </location>
</feature>
<reference evidence="7 8" key="1">
    <citation type="submission" date="2018-06" db="EMBL/GenBank/DDBJ databases">
        <title>Genomic Encyclopedia of Archaeal and Bacterial Type Strains, Phase II (KMG-II): from individual species to whole genera.</title>
        <authorList>
            <person name="Goeker M."/>
        </authorList>
    </citation>
    <scope>NUCLEOTIDE SEQUENCE [LARGE SCALE GENOMIC DNA]</scope>
    <source>
        <strain evidence="7 8">DSM 29821</strain>
    </source>
</reference>
<evidence type="ECO:0000313" key="8">
    <source>
        <dbReference type="Proteomes" id="UP000249819"/>
    </source>
</evidence>
<dbReference type="InterPro" id="IPR036388">
    <property type="entry name" value="WH-like_DNA-bd_sf"/>
</dbReference>
<evidence type="ECO:0000256" key="2">
    <source>
        <dbReference type="ARBA" id="ARBA00023015"/>
    </source>
</evidence>
<dbReference type="Gene3D" id="1.10.10.10">
    <property type="entry name" value="Winged helix-like DNA-binding domain superfamily/Winged helix DNA-binding domain"/>
    <property type="match status" value="1"/>
</dbReference>
<accession>A0A327WE93</accession>
<dbReference type="NCBIfam" id="TIGR02937">
    <property type="entry name" value="sigma70-ECF"/>
    <property type="match status" value="1"/>
</dbReference>
<evidence type="ECO:0000259" key="5">
    <source>
        <dbReference type="Pfam" id="PF04542"/>
    </source>
</evidence>
<evidence type="ECO:0000313" key="7">
    <source>
        <dbReference type="EMBL" id="RAJ87881.1"/>
    </source>
</evidence>
<keyword evidence="3" id="KW-0731">Sigma factor</keyword>
<dbReference type="InterPro" id="IPR013249">
    <property type="entry name" value="RNA_pol_sigma70_r4_t2"/>
</dbReference>